<feature type="non-terminal residue" evidence="1">
    <location>
        <position position="98"/>
    </location>
</feature>
<name>X0SKY8_9ZZZZ</name>
<dbReference type="EMBL" id="BARS01001803">
    <property type="protein sequence ID" value="GAF76517.1"/>
    <property type="molecule type" value="Genomic_DNA"/>
</dbReference>
<gene>
    <name evidence="1" type="ORF">S01H1_03308</name>
</gene>
<dbReference type="AlphaFoldDB" id="X0SKY8"/>
<accession>X0SKY8</accession>
<organism evidence="1">
    <name type="scientific">marine sediment metagenome</name>
    <dbReference type="NCBI Taxonomy" id="412755"/>
    <lineage>
        <taxon>unclassified sequences</taxon>
        <taxon>metagenomes</taxon>
        <taxon>ecological metagenomes</taxon>
    </lineage>
</organism>
<comment type="caution">
    <text evidence="1">The sequence shown here is derived from an EMBL/GenBank/DDBJ whole genome shotgun (WGS) entry which is preliminary data.</text>
</comment>
<reference evidence="1" key="1">
    <citation type="journal article" date="2014" name="Front. Microbiol.">
        <title>High frequency of phylogenetically diverse reductive dehalogenase-homologous genes in deep subseafloor sedimentary metagenomes.</title>
        <authorList>
            <person name="Kawai M."/>
            <person name="Futagami T."/>
            <person name="Toyoda A."/>
            <person name="Takaki Y."/>
            <person name="Nishi S."/>
            <person name="Hori S."/>
            <person name="Arai W."/>
            <person name="Tsubouchi T."/>
            <person name="Morono Y."/>
            <person name="Uchiyama I."/>
            <person name="Ito T."/>
            <person name="Fujiyama A."/>
            <person name="Inagaki F."/>
            <person name="Takami H."/>
        </authorList>
    </citation>
    <scope>NUCLEOTIDE SEQUENCE</scope>
    <source>
        <strain evidence="1">Expedition CK06-06</strain>
    </source>
</reference>
<proteinExistence type="predicted"/>
<evidence type="ECO:0000313" key="1">
    <source>
        <dbReference type="EMBL" id="GAF76517.1"/>
    </source>
</evidence>
<protein>
    <submittedName>
        <fullName evidence="1">Uncharacterized protein</fullName>
    </submittedName>
</protein>
<sequence length="98" mass="11282">MAKKSKKASDNGYRVLDYDDNEIGMDFSDALNLVKNHSAEIADDKTIRLSQNLYDSAGFAVKRGWRDDHANNQQAWGYSSQNLQRDFLLSFDTLRELY</sequence>